<dbReference type="RefSeq" id="XP_067065822.1">
    <property type="nucleotide sequence ID" value="XM_067209692.1"/>
</dbReference>
<gene>
    <name evidence="1" type="ORF">LSCM4_07815</name>
</gene>
<proteinExistence type="predicted"/>
<dbReference type="KEGG" id="loi:92363626"/>
<sequence>MESFFLFFKRRREAEERHFGGTEGAWAVLSVSRLGPAATPVQVAAALDVDSVLHIADIKNGVFHQSEIGALYPACTLRPIDES</sequence>
<comment type="caution">
    <text evidence="1">The sequence shown here is derived from an EMBL/GenBank/DDBJ whole genome shotgun (WGS) entry which is preliminary data.</text>
</comment>
<organism evidence="1 2">
    <name type="scientific">Leishmania orientalis</name>
    <dbReference type="NCBI Taxonomy" id="2249476"/>
    <lineage>
        <taxon>Eukaryota</taxon>
        <taxon>Discoba</taxon>
        <taxon>Euglenozoa</taxon>
        <taxon>Kinetoplastea</taxon>
        <taxon>Metakinetoplastina</taxon>
        <taxon>Trypanosomatida</taxon>
        <taxon>Trypanosomatidae</taxon>
        <taxon>Leishmaniinae</taxon>
        <taxon>Leishmania</taxon>
    </lineage>
</organism>
<dbReference type="GeneID" id="92363626"/>
<dbReference type="AlphaFoldDB" id="A0A836KY81"/>
<dbReference type="Proteomes" id="UP000674143">
    <property type="component" value="Unassembled WGS sequence"/>
</dbReference>
<reference evidence="2" key="1">
    <citation type="journal article" date="2021" name="Microbiol. Resour. Announc.">
        <title>LGAAP: Leishmaniinae Genome Assembly and Annotation Pipeline.</title>
        <authorList>
            <person name="Almutairi H."/>
            <person name="Urbaniak M.D."/>
            <person name="Bates M.D."/>
            <person name="Jariyapan N."/>
            <person name="Kwakye-Nuako G."/>
            <person name="Thomaz-Soccol V."/>
            <person name="Al-Salem W.S."/>
            <person name="Dillon R.J."/>
            <person name="Bates P.A."/>
            <person name="Gatherer D."/>
        </authorList>
    </citation>
    <scope>NUCLEOTIDE SEQUENCE [LARGE SCALE GENOMIC DNA]</scope>
</reference>
<accession>A0A836KY81</accession>
<evidence type="ECO:0000313" key="1">
    <source>
        <dbReference type="EMBL" id="KAG5487325.1"/>
    </source>
</evidence>
<keyword evidence="2" id="KW-1185">Reference proteome</keyword>
<dbReference type="EMBL" id="JAFHLR010000006">
    <property type="protein sequence ID" value="KAG5487325.1"/>
    <property type="molecule type" value="Genomic_DNA"/>
</dbReference>
<evidence type="ECO:0000313" key="2">
    <source>
        <dbReference type="Proteomes" id="UP000674143"/>
    </source>
</evidence>
<reference evidence="2" key="2">
    <citation type="journal article" date="2021" name="Sci. Data">
        <title>Chromosome-scale genome sequencing, assembly and annotation of six genomes from subfamily Leishmaniinae.</title>
        <authorList>
            <person name="Almutairi H."/>
            <person name="Urbaniak M.D."/>
            <person name="Bates M.D."/>
            <person name="Jariyapan N."/>
            <person name="Kwakye-Nuako G."/>
            <person name="Thomaz Soccol V."/>
            <person name="Al-Salem W.S."/>
            <person name="Dillon R.J."/>
            <person name="Bates P.A."/>
            <person name="Gatherer D."/>
        </authorList>
    </citation>
    <scope>NUCLEOTIDE SEQUENCE [LARGE SCALE GENOMIC DNA]</scope>
</reference>
<protein>
    <submittedName>
        <fullName evidence="1">Uncharacterized protein</fullName>
    </submittedName>
</protein>
<name>A0A836KY81_9TRYP</name>